<feature type="region of interest" description="Disordered" evidence="1">
    <location>
        <begin position="85"/>
        <end position="107"/>
    </location>
</feature>
<proteinExistence type="predicted"/>
<feature type="compositionally biased region" description="Basic residues" evidence="1">
    <location>
        <begin position="13"/>
        <end position="22"/>
    </location>
</feature>
<name>A0A919KA22_9ACTN</name>
<protein>
    <submittedName>
        <fullName evidence="2">Uncharacterized protein</fullName>
    </submittedName>
</protein>
<evidence type="ECO:0000313" key="2">
    <source>
        <dbReference type="EMBL" id="GIF02779.1"/>
    </source>
</evidence>
<dbReference type="EMBL" id="BOMW01000005">
    <property type="protein sequence ID" value="GIF02779.1"/>
    <property type="molecule type" value="Genomic_DNA"/>
</dbReference>
<gene>
    <name evidence="2" type="ORF">Asi03nite_03170</name>
</gene>
<organism evidence="2 3">
    <name type="scientific">Actinoplanes siamensis</name>
    <dbReference type="NCBI Taxonomy" id="1223317"/>
    <lineage>
        <taxon>Bacteria</taxon>
        <taxon>Bacillati</taxon>
        <taxon>Actinomycetota</taxon>
        <taxon>Actinomycetes</taxon>
        <taxon>Micromonosporales</taxon>
        <taxon>Micromonosporaceae</taxon>
        <taxon>Actinoplanes</taxon>
    </lineage>
</organism>
<accession>A0A919KA22</accession>
<feature type="region of interest" description="Disordered" evidence="1">
    <location>
        <begin position="1"/>
        <end position="45"/>
    </location>
</feature>
<dbReference type="AlphaFoldDB" id="A0A919KA22"/>
<keyword evidence="3" id="KW-1185">Reference proteome</keyword>
<reference evidence="2" key="1">
    <citation type="submission" date="2021-01" db="EMBL/GenBank/DDBJ databases">
        <title>Whole genome shotgun sequence of Actinoplanes siamensis NBRC 109076.</title>
        <authorList>
            <person name="Komaki H."/>
            <person name="Tamura T."/>
        </authorList>
    </citation>
    <scope>NUCLEOTIDE SEQUENCE</scope>
    <source>
        <strain evidence="2">NBRC 109076</strain>
    </source>
</reference>
<dbReference type="Proteomes" id="UP000629619">
    <property type="component" value="Unassembled WGS sequence"/>
</dbReference>
<evidence type="ECO:0000313" key="3">
    <source>
        <dbReference type="Proteomes" id="UP000629619"/>
    </source>
</evidence>
<sequence length="107" mass="10949">MADEPGDISNRPLTRRGPRQKPRAPPLVEAPPSRHSPVSPPVTAASEIGSVSSQITMSSASSARARPSRVVTALLVVVLFRGAASEAPAEDDRQLSPGAGSAAVVST</sequence>
<evidence type="ECO:0000256" key="1">
    <source>
        <dbReference type="SAM" id="MobiDB-lite"/>
    </source>
</evidence>
<comment type="caution">
    <text evidence="2">The sequence shown here is derived from an EMBL/GenBank/DDBJ whole genome shotgun (WGS) entry which is preliminary data.</text>
</comment>